<feature type="domain" description="Tyrosine specific protein phosphatases" evidence="7">
    <location>
        <begin position="307"/>
        <end position="359"/>
    </location>
</feature>
<dbReference type="SUPFAM" id="SSF52799">
    <property type="entry name" value="(Phosphotyrosine protein) phosphatases II"/>
    <property type="match status" value="1"/>
</dbReference>
<dbReference type="InterPro" id="IPR029021">
    <property type="entry name" value="Prot-tyrosine_phosphatase-like"/>
</dbReference>
<evidence type="ECO:0000313" key="9">
    <source>
        <dbReference type="EMBL" id="KAF7246038.1"/>
    </source>
</evidence>
<evidence type="ECO:0000256" key="1">
    <source>
        <dbReference type="ARBA" id="ARBA00008601"/>
    </source>
</evidence>
<feature type="compositionally biased region" description="Polar residues" evidence="5">
    <location>
        <begin position="224"/>
        <end position="241"/>
    </location>
</feature>
<dbReference type="SMART" id="SM00195">
    <property type="entry name" value="DSPc"/>
    <property type="match status" value="1"/>
</dbReference>
<evidence type="ECO:0000256" key="3">
    <source>
        <dbReference type="ARBA" id="ARBA00022801"/>
    </source>
</evidence>
<protein>
    <recommendedName>
        <fullName evidence="2">protein-tyrosine-phosphatase</fullName>
        <ecNumber evidence="2">3.1.3.48</ecNumber>
    </recommendedName>
</protein>
<dbReference type="AlphaFoldDB" id="A0A8S9YKT5"/>
<accession>A0A8S9YKT5</accession>
<feature type="domain" description="Rhodanese" evidence="8">
    <location>
        <begin position="23"/>
        <end position="140"/>
    </location>
</feature>
<organism evidence="9 10">
    <name type="scientific">Paragonimus skrjabini miyazakii</name>
    <dbReference type="NCBI Taxonomy" id="59628"/>
    <lineage>
        <taxon>Eukaryota</taxon>
        <taxon>Metazoa</taxon>
        <taxon>Spiralia</taxon>
        <taxon>Lophotrochozoa</taxon>
        <taxon>Platyhelminthes</taxon>
        <taxon>Trematoda</taxon>
        <taxon>Digenea</taxon>
        <taxon>Plagiorchiida</taxon>
        <taxon>Troglotremata</taxon>
        <taxon>Troglotrematidae</taxon>
        <taxon>Paragonimus</taxon>
    </lineage>
</organism>
<dbReference type="Gene3D" id="3.40.250.10">
    <property type="entry name" value="Rhodanese-like domain"/>
    <property type="match status" value="1"/>
</dbReference>
<dbReference type="GO" id="GO:0033550">
    <property type="term" value="F:MAP kinase tyrosine phosphatase activity"/>
    <property type="evidence" value="ECO:0007669"/>
    <property type="project" value="TreeGrafter"/>
</dbReference>
<dbReference type="PROSITE" id="PS50054">
    <property type="entry name" value="TYR_PHOSPHATASE_DUAL"/>
    <property type="match status" value="1"/>
</dbReference>
<dbReference type="GO" id="GO:0017017">
    <property type="term" value="F:MAP kinase tyrosine/serine/threonine phosphatase activity"/>
    <property type="evidence" value="ECO:0007669"/>
    <property type="project" value="InterPro"/>
</dbReference>
<keyword evidence="10" id="KW-1185">Reference proteome</keyword>
<dbReference type="GO" id="GO:0008330">
    <property type="term" value="F:protein tyrosine/threonine phosphatase activity"/>
    <property type="evidence" value="ECO:0007669"/>
    <property type="project" value="TreeGrafter"/>
</dbReference>
<evidence type="ECO:0000259" key="8">
    <source>
        <dbReference type="PROSITE" id="PS50206"/>
    </source>
</evidence>
<dbReference type="PRINTS" id="PR01764">
    <property type="entry name" value="MAPKPHPHTASE"/>
</dbReference>
<reference evidence="9" key="1">
    <citation type="submission" date="2019-07" db="EMBL/GenBank/DDBJ databases">
        <title>Annotation for the trematode Paragonimus miyazaki's.</title>
        <authorList>
            <person name="Choi Y.-J."/>
        </authorList>
    </citation>
    <scope>NUCLEOTIDE SEQUENCE</scope>
    <source>
        <strain evidence="9">Japan</strain>
    </source>
</reference>
<dbReference type="InterPro" id="IPR000387">
    <property type="entry name" value="Tyr_Pase_dom"/>
</dbReference>
<dbReference type="Proteomes" id="UP000822476">
    <property type="component" value="Unassembled WGS sequence"/>
</dbReference>
<feature type="domain" description="Tyrosine-protein phosphatase" evidence="6">
    <location>
        <begin position="245"/>
        <end position="359"/>
    </location>
</feature>
<dbReference type="SUPFAM" id="SSF52821">
    <property type="entry name" value="Rhodanese/Cell cycle control phosphatase"/>
    <property type="match status" value="1"/>
</dbReference>
<gene>
    <name evidence="9" type="ORF">EG68_10088</name>
</gene>
<comment type="similarity">
    <text evidence="1">Belongs to the protein-tyrosine phosphatase family. Non-receptor class dual specificity subfamily.</text>
</comment>
<dbReference type="InterPro" id="IPR016130">
    <property type="entry name" value="Tyr_Pase_AS"/>
</dbReference>
<dbReference type="InterPro" id="IPR000340">
    <property type="entry name" value="Dual-sp_phosphatase_cat-dom"/>
</dbReference>
<evidence type="ECO:0000256" key="2">
    <source>
        <dbReference type="ARBA" id="ARBA00013064"/>
    </source>
</evidence>
<dbReference type="PROSITE" id="PS00383">
    <property type="entry name" value="TYR_PHOSPHATASE_1"/>
    <property type="match status" value="1"/>
</dbReference>
<keyword evidence="3" id="KW-0378">Hydrolase</keyword>
<dbReference type="EC" id="3.1.3.48" evidence="2"/>
<evidence type="ECO:0000256" key="5">
    <source>
        <dbReference type="SAM" id="MobiDB-lite"/>
    </source>
</evidence>
<dbReference type="Gene3D" id="3.90.190.10">
    <property type="entry name" value="Protein tyrosine phosphatase superfamily"/>
    <property type="match status" value="1"/>
</dbReference>
<dbReference type="InterPro" id="IPR020422">
    <property type="entry name" value="TYR_PHOSPHATASE_DUAL_dom"/>
</dbReference>
<keyword evidence="4" id="KW-0904">Protein phosphatase</keyword>
<evidence type="ECO:0000259" key="6">
    <source>
        <dbReference type="PROSITE" id="PS50054"/>
    </source>
</evidence>
<dbReference type="PROSITE" id="PS50206">
    <property type="entry name" value="RHODANESE_3"/>
    <property type="match status" value="1"/>
</dbReference>
<evidence type="ECO:0000313" key="10">
    <source>
        <dbReference type="Proteomes" id="UP000822476"/>
    </source>
</evidence>
<dbReference type="OrthoDB" id="426001at2759"/>
<feature type="region of interest" description="Disordered" evidence="5">
    <location>
        <begin position="223"/>
        <end position="244"/>
    </location>
</feature>
<sequence length="359" mass="40228">MDLSINSCVRFTEPRCVAESIRMNQKIILLDTRSFVDYNTGHIRQALNIGGTRAFRRKFLANEVPINIFLAQLTNMKSNMDTLRSIPIILYDQCLDDLLSLRFDCFLYRVLVQTVQQFKPIFLLKGGFLSFQALYPDLCWANAHRLAGEDVAEYHHDDCTLEQILDSCLQAVSSSSPLSTYCLPVHREPDECLAFPLDPVGLPSPQQSMTGSTVHSDAMVTEVPQKTTRSGAIKSEYSSLPDSPRPSPILPHLVLGSQLDAMSETTCQQYGITHVINVSVDGAAPTHIPPENFHRVPVNDNHTDRIQPFFAEAFVFIDKVMVNQGRVLIHCSAGISRSPTLAIAYLMYSCKMPMRKAYE</sequence>
<dbReference type="InterPro" id="IPR036873">
    <property type="entry name" value="Rhodanese-like_dom_sf"/>
</dbReference>
<evidence type="ECO:0000256" key="4">
    <source>
        <dbReference type="ARBA" id="ARBA00022912"/>
    </source>
</evidence>
<evidence type="ECO:0000259" key="7">
    <source>
        <dbReference type="PROSITE" id="PS50056"/>
    </source>
</evidence>
<dbReference type="Pfam" id="PF00581">
    <property type="entry name" value="Rhodanese"/>
    <property type="match status" value="1"/>
</dbReference>
<dbReference type="CDD" id="cd01446">
    <property type="entry name" value="DSP_MapKP"/>
    <property type="match status" value="1"/>
</dbReference>
<dbReference type="GO" id="GO:0043409">
    <property type="term" value="P:negative regulation of MAPK cascade"/>
    <property type="evidence" value="ECO:0007669"/>
    <property type="project" value="TreeGrafter"/>
</dbReference>
<proteinExistence type="inferred from homology"/>
<dbReference type="InterPro" id="IPR001763">
    <property type="entry name" value="Rhodanese-like_dom"/>
</dbReference>
<dbReference type="InterPro" id="IPR008343">
    <property type="entry name" value="MKP"/>
</dbReference>
<comment type="caution">
    <text evidence="9">The sequence shown here is derived from an EMBL/GenBank/DDBJ whole genome shotgun (WGS) entry which is preliminary data.</text>
</comment>
<dbReference type="Pfam" id="PF00782">
    <property type="entry name" value="DSPc"/>
    <property type="match status" value="1"/>
</dbReference>
<dbReference type="EMBL" id="JTDE01006041">
    <property type="protein sequence ID" value="KAF7246038.1"/>
    <property type="molecule type" value="Genomic_DNA"/>
</dbReference>
<dbReference type="GO" id="GO:0005737">
    <property type="term" value="C:cytoplasm"/>
    <property type="evidence" value="ECO:0007669"/>
    <property type="project" value="TreeGrafter"/>
</dbReference>
<dbReference type="PANTHER" id="PTHR10159">
    <property type="entry name" value="DUAL SPECIFICITY PROTEIN PHOSPHATASE"/>
    <property type="match status" value="1"/>
</dbReference>
<dbReference type="PANTHER" id="PTHR10159:SF533">
    <property type="entry name" value="TYROSINE-PROTEIN PHOSPHATASE VHP-1"/>
    <property type="match status" value="1"/>
</dbReference>
<dbReference type="PROSITE" id="PS50056">
    <property type="entry name" value="TYR_PHOSPHATASE_2"/>
    <property type="match status" value="1"/>
</dbReference>
<name>A0A8S9YKT5_9TREM</name>